<dbReference type="EMBL" id="JAYLAA010000037">
    <property type="protein sequence ID" value="MEC3875940.1"/>
    <property type="molecule type" value="Genomic_DNA"/>
</dbReference>
<proteinExistence type="predicted"/>
<dbReference type="Proteomes" id="UP001348397">
    <property type="component" value="Unassembled WGS sequence"/>
</dbReference>
<accession>A0ABU6HSC5</accession>
<gene>
    <name evidence="1" type="ORF">SOP96_09475</name>
</gene>
<keyword evidence="2" id="KW-1185">Reference proteome</keyword>
<protein>
    <submittedName>
        <fullName evidence="1">Uncharacterized protein</fullName>
    </submittedName>
</protein>
<evidence type="ECO:0000313" key="2">
    <source>
        <dbReference type="Proteomes" id="UP001348397"/>
    </source>
</evidence>
<organism evidence="1 2">
    <name type="scientific">Chryseobacterium salviniae</name>
    <dbReference type="NCBI Taxonomy" id="3101750"/>
    <lineage>
        <taxon>Bacteria</taxon>
        <taxon>Pseudomonadati</taxon>
        <taxon>Bacteroidota</taxon>
        <taxon>Flavobacteriia</taxon>
        <taxon>Flavobacteriales</taxon>
        <taxon>Weeksellaceae</taxon>
        <taxon>Chryseobacterium group</taxon>
        <taxon>Chryseobacterium</taxon>
    </lineage>
</organism>
<comment type="caution">
    <text evidence="1">The sequence shown here is derived from an EMBL/GenBank/DDBJ whole genome shotgun (WGS) entry which is preliminary data.</text>
</comment>
<sequence length="119" mass="13268">MSEIKQKALDFFKSNAEIKEVFATSDGFLFTKKGDATDHAKVLDADNPKVERFGNTLTDFVEETFEKAKLSIAELKAIKTKAVAEYTELFGFAPEQKLSAKDIQKLIDAKKAESSNENN</sequence>
<name>A0ABU6HSC5_9FLAO</name>
<evidence type="ECO:0000313" key="1">
    <source>
        <dbReference type="EMBL" id="MEC3875940.1"/>
    </source>
</evidence>
<dbReference type="RefSeq" id="WP_326320741.1">
    <property type="nucleotide sequence ID" value="NZ_JAYLAA010000037.1"/>
</dbReference>
<reference evidence="1 2" key="1">
    <citation type="submission" date="2024-01" db="EMBL/GenBank/DDBJ databases">
        <title>Chryseobacterium sp. T9W2-O.</title>
        <authorList>
            <person name="Maltman C."/>
        </authorList>
    </citation>
    <scope>NUCLEOTIDE SEQUENCE [LARGE SCALE GENOMIC DNA]</scope>
    <source>
        <strain evidence="1 2">T9W2-O</strain>
    </source>
</reference>